<sequence>MIAKRVPRTKGTSSPARLVRYMVAAQGGIEPESWKRTADYILDTKATTTQGEKVGSYRVTNCGTDDPAQATTIIEAIQAANTKSKADKTYHLVYSFPPGERPPLDVLHAIEDELCAAIGYADHQRISAVHIDTDHLHVHVAINKVHPTGLQNIEPFFDKQRLMEACERLEIKHGLQRTNHGLTEGKAYDRPDRIQLGPERQHDSRFREFLRQSYHLALAERPEAETYNGLRNLSGSSVAHGPGRYSELLPGHARDRVEQGRTQQPDSVRRARNGAGRDGAGIDGKAADMEAHAGVDSLIGYAAREVAPAMRRATSWQELHAALAEHGLQIKPRGAGLVIGDAGLGLWCKASEAGRDLSMKALTDRLGPFERDKSRAAKEARRRYEPRPRQPHPASAALFAEYQRQRQAAIAGRKQGFASLKAERAREAERIRQWAATQRLIIKAGPRGPVRKALYANVQAQADAARRELAANMDAKRKALIGGAGLPNWNEWLMQRAEAGDVDALAVLRSRAEREERMRGDLLTAERAERAKAAIMESLKPQARKDGTMAYRTADGGLVLDRATHVQAQHATAGAALVALSLAAERFEGQALDVRGTEQFRRDVAQLAAMHKIRVTFADPAMEALRQAAMPAPAAPPAPEKPQERPQEPREGQGGAKPPAGAKPRPAAPQRPDEAVSPAILRWIDKRNSDRSKISSIDYNRLWTSADAGAATYQGRRRMEDGSEVLLLKRGNETLVKPAGPRVVAKASRWRVGQSVTVDARGRFIDNTKGIER</sequence>
<feature type="compositionally biased region" description="Low complexity" evidence="1">
    <location>
        <begin position="656"/>
        <end position="670"/>
    </location>
</feature>
<evidence type="ECO:0000259" key="5">
    <source>
        <dbReference type="Pfam" id="PF22863"/>
    </source>
</evidence>
<evidence type="ECO:0000259" key="4">
    <source>
        <dbReference type="Pfam" id="PF22287"/>
    </source>
</evidence>
<dbReference type="InterPro" id="IPR049751">
    <property type="entry name" value="TraI/MobA_relaxases"/>
</dbReference>
<proteinExistence type="predicted"/>
<dbReference type="InterPro" id="IPR054462">
    <property type="entry name" value="TraI_M"/>
</dbReference>
<dbReference type="InterPro" id="IPR005094">
    <property type="entry name" value="Endonuclease_MobA/VirD2"/>
</dbReference>
<feature type="domain" description="Large polyvalent protein-associated" evidence="3">
    <location>
        <begin position="539"/>
        <end position="629"/>
    </location>
</feature>
<dbReference type="Pfam" id="PF18821">
    <property type="entry name" value="LPD7"/>
    <property type="match status" value="1"/>
</dbReference>
<feature type="region of interest" description="Disordered" evidence="1">
    <location>
        <begin position="234"/>
        <end position="283"/>
    </location>
</feature>
<dbReference type="Pfam" id="PF22287">
    <property type="entry name" value="TraI-like_C"/>
    <property type="match status" value="1"/>
</dbReference>
<evidence type="ECO:0000313" key="7">
    <source>
        <dbReference type="Proteomes" id="UP000254331"/>
    </source>
</evidence>
<evidence type="ECO:0000259" key="2">
    <source>
        <dbReference type="Pfam" id="PF03432"/>
    </source>
</evidence>
<accession>A0A379IAD5</accession>
<name>A0A379IAD5_PROVU</name>
<dbReference type="RefSeq" id="WP_115370984.1">
    <property type="nucleotide sequence ID" value="NZ_UGTW01000004.1"/>
</dbReference>
<dbReference type="Pfam" id="PF22863">
    <property type="entry name" value="TraI_middle"/>
    <property type="match status" value="1"/>
</dbReference>
<feature type="domain" description="TraI-like middle" evidence="5">
    <location>
        <begin position="284"/>
        <end position="370"/>
    </location>
</feature>
<feature type="compositionally biased region" description="Basic and acidic residues" evidence="1">
    <location>
        <begin position="369"/>
        <end position="388"/>
    </location>
</feature>
<reference evidence="6 7" key="1">
    <citation type="submission" date="2018-06" db="EMBL/GenBank/DDBJ databases">
        <authorList>
            <consortium name="Pathogen Informatics"/>
            <person name="Doyle S."/>
        </authorList>
    </citation>
    <scope>NUCLEOTIDE SEQUENCE [LARGE SCALE GENOMIC DNA]</scope>
    <source>
        <strain evidence="6 7">NCTC10376</strain>
    </source>
</reference>
<protein>
    <submittedName>
        <fullName evidence="6">Conjugal transfer relaxase TraI</fullName>
    </submittedName>
</protein>
<organism evidence="6 7">
    <name type="scientific">Proteus vulgaris</name>
    <dbReference type="NCBI Taxonomy" id="585"/>
    <lineage>
        <taxon>Bacteria</taxon>
        <taxon>Pseudomonadati</taxon>
        <taxon>Pseudomonadota</taxon>
        <taxon>Gammaproteobacteria</taxon>
        <taxon>Enterobacterales</taxon>
        <taxon>Morganellaceae</taxon>
        <taxon>Proteus</taxon>
    </lineage>
</organism>
<feature type="compositionally biased region" description="Basic and acidic residues" evidence="1">
    <location>
        <begin position="641"/>
        <end position="651"/>
    </location>
</feature>
<feature type="region of interest" description="Disordered" evidence="1">
    <location>
        <begin position="629"/>
        <end position="676"/>
    </location>
</feature>
<dbReference type="Pfam" id="PF03432">
    <property type="entry name" value="Relaxase"/>
    <property type="match status" value="1"/>
</dbReference>
<dbReference type="EMBL" id="UGTW01000004">
    <property type="protein sequence ID" value="SUD29779.1"/>
    <property type="molecule type" value="Genomic_DNA"/>
</dbReference>
<feature type="domain" description="TraI-like C-terminal" evidence="4">
    <location>
        <begin position="680"/>
        <end position="764"/>
    </location>
</feature>
<dbReference type="InterPro" id="IPR054461">
    <property type="entry name" value="TraI-like_C"/>
</dbReference>
<feature type="domain" description="MobA/VirD2-like nuclease" evidence="2">
    <location>
        <begin position="40"/>
        <end position="175"/>
    </location>
</feature>
<gene>
    <name evidence="6" type="primary">traI</name>
    <name evidence="6" type="ORF">NCTC10376_04126</name>
</gene>
<feature type="region of interest" description="Disordered" evidence="1">
    <location>
        <begin position="369"/>
        <end position="393"/>
    </location>
</feature>
<evidence type="ECO:0000313" key="6">
    <source>
        <dbReference type="EMBL" id="SUD29779.1"/>
    </source>
</evidence>
<dbReference type="AlphaFoldDB" id="A0A379IAD5"/>
<dbReference type="NCBIfam" id="NF041893">
    <property type="entry name" value="TraI_MobP_relax"/>
    <property type="match status" value="1"/>
</dbReference>
<evidence type="ECO:0000256" key="1">
    <source>
        <dbReference type="SAM" id="MobiDB-lite"/>
    </source>
</evidence>
<dbReference type="Proteomes" id="UP000254331">
    <property type="component" value="Unassembled WGS sequence"/>
</dbReference>
<dbReference type="InterPro" id="IPR040677">
    <property type="entry name" value="LPD7"/>
</dbReference>
<evidence type="ECO:0000259" key="3">
    <source>
        <dbReference type="Pfam" id="PF18821"/>
    </source>
</evidence>